<feature type="region of interest" description="Disordered" evidence="1">
    <location>
        <begin position="760"/>
        <end position="826"/>
    </location>
</feature>
<dbReference type="Gene3D" id="2.60.120.10">
    <property type="entry name" value="Jelly Rolls"/>
    <property type="match status" value="1"/>
</dbReference>
<feature type="region of interest" description="Disordered" evidence="1">
    <location>
        <begin position="704"/>
        <end position="742"/>
    </location>
</feature>
<dbReference type="OrthoDB" id="1939643at2759"/>
<feature type="region of interest" description="Disordered" evidence="1">
    <location>
        <begin position="239"/>
        <end position="264"/>
    </location>
</feature>
<feature type="compositionally biased region" description="Polar residues" evidence="1">
    <location>
        <begin position="704"/>
        <end position="719"/>
    </location>
</feature>
<evidence type="ECO:0000256" key="1">
    <source>
        <dbReference type="SAM" id="MobiDB-lite"/>
    </source>
</evidence>
<organism evidence="3 4">
    <name type="scientific">Ceutorhynchus assimilis</name>
    <name type="common">cabbage seed weevil</name>
    <dbReference type="NCBI Taxonomy" id="467358"/>
    <lineage>
        <taxon>Eukaryota</taxon>
        <taxon>Metazoa</taxon>
        <taxon>Ecdysozoa</taxon>
        <taxon>Arthropoda</taxon>
        <taxon>Hexapoda</taxon>
        <taxon>Insecta</taxon>
        <taxon>Pterygota</taxon>
        <taxon>Neoptera</taxon>
        <taxon>Endopterygota</taxon>
        <taxon>Coleoptera</taxon>
        <taxon>Polyphaga</taxon>
        <taxon>Cucujiformia</taxon>
        <taxon>Curculionidae</taxon>
        <taxon>Ceutorhynchinae</taxon>
        <taxon>Ceutorhynchus</taxon>
    </lineage>
</organism>
<feature type="region of interest" description="Disordered" evidence="1">
    <location>
        <begin position="461"/>
        <end position="524"/>
    </location>
</feature>
<comment type="caution">
    <text evidence="3">The sequence shown here is derived from an EMBL/GenBank/DDBJ whole genome shotgun (WGS) entry which is preliminary data.</text>
</comment>
<proteinExistence type="predicted"/>
<feature type="region of interest" description="Disordered" evidence="1">
    <location>
        <begin position="537"/>
        <end position="659"/>
    </location>
</feature>
<keyword evidence="4" id="KW-1185">Reference proteome</keyword>
<feature type="compositionally biased region" description="Basic residues" evidence="1">
    <location>
        <begin position="548"/>
        <end position="558"/>
    </location>
</feature>
<feature type="compositionally biased region" description="Polar residues" evidence="1">
    <location>
        <begin position="476"/>
        <end position="495"/>
    </location>
</feature>
<feature type="compositionally biased region" description="Polar residues" evidence="1">
    <location>
        <begin position="254"/>
        <end position="264"/>
    </location>
</feature>
<feature type="domain" description="Mif2/CENP-C cupin" evidence="2">
    <location>
        <begin position="869"/>
        <end position="941"/>
    </location>
</feature>
<dbReference type="EMBL" id="CAKJTU040000017">
    <property type="protein sequence ID" value="CAH1183496.1"/>
    <property type="molecule type" value="Genomic_DNA"/>
</dbReference>
<evidence type="ECO:0000313" key="3">
    <source>
        <dbReference type="EMBL" id="CAH1183496.1"/>
    </source>
</evidence>
<dbReference type="InterPro" id="IPR014710">
    <property type="entry name" value="RmlC-like_jellyroll"/>
</dbReference>
<gene>
    <name evidence="3" type="ORF">CEUTPL_LOCUS14601</name>
</gene>
<feature type="compositionally biased region" description="Low complexity" evidence="1">
    <location>
        <begin position="781"/>
        <end position="799"/>
    </location>
</feature>
<feature type="compositionally biased region" description="Basic and acidic residues" evidence="1">
    <location>
        <begin position="44"/>
        <end position="53"/>
    </location>
</feature>
<evidence type="ECO:0000259" key="2">
    <source>
        <dbReference type="Pfam" id="PF11699"/>
    </source>
</evidence>
<feature type="compositionally biased region" description="Polar residues" evidence="1">
    <location>
        <begin position="109"/>
        <end position="118"/>
    </location>
</feature>
<reference evidence="3" key="1">
    <citation type="submission" date="2022-01" db="EMBL/GenBank/DDBJ databases">
        <authorList>
            <person name="King R."/>
        </authorList>
    </citation>
    <scope>NUCLEOTIDE SEQUENCE</scope>
</reference>
<feature type="compositionally biased region" description="Basic residues" evidence="1">
    <location>
        <begin position="203"/>
        <end position="216"/>
    </location>
</feature>
<dbReference type="InterPro" id="IPR011051">
    <property type="entry name" value="RmlC_Cupin_sf"/>
</dbReference>
<dbReference type="AlphaFoldDB" id="A0A9P0DZB7"/>
<name>A0A9P0DZB7_9CUCU</name>
<feature type="region of interest" description="Disordered" evidence="1">
    <location>
        <begin position="24"/>
        <end position="121"/>
    </location>
</feature>
<dbReference type="SUPFAM" id="SSF51182">
    <property type="entry name" value="RmlC-like cupins"/>
    <property type="match status" value="1"/>
</dbReference>
<feature type="compositionally biased region" description="Polar residues" evidence="1">
    <location>
        <begin position="800"/>
        <end position="820"/>
    </location>
</feature>
<dbReference type="InterPro" id="IPR025974">
    <property type="entry name" value="Mif2/CENP-C_cupin"/>
</dbReference>
<evidence type="ECO:0000313" key="4">
    <source>
        <dbReference type="Proteomes" id="UP001152799"/>
    </source>
</evidence>
<dbReference type="Proteomes" id="UP001152799">
    <property type="component" value="Unassembled WGS sequence"/>
</dbReference>
<sequence>MLSDQSPSPRRPELVILLENVLPPPRDFVNKTPRSGGRVNFTNLRDDSDKDAGTKSFGLLPVSPQKTDIQTKIQEDKNNKFPLKQAKANSKTRNKRKTKKQTTVKKTNISMLSDQSPSPRRPELVILLENVLAPPRDFVNKTPRSGRRVNFTNLRDDSDKDVPDIQTKIQEDKNNKFPLKQAKANSNHPQKAAIESKSDDRPIRKKKGPKATKKSVQRVGSSPKFKIIENLILKAKKNNVNNSAKQNSDHTNDKIVQTQPNNESDGLRFNLIEEIESRKKLKSLMPAAPPPIEETDTQQTNRKRVEGKKSLWNYVVNKLDLFADSVTQRGERVASDSSSISRESVELFSVMTSTRKSASNKQKMQNLKNTLKKLHTVKKNSNLVDHRPIQTERLFAPIFRQSIVSRNKKSKSRIFNTSDKSANIYDTDTPGFSDFNEPTLSFKHKPFRCDTPSSSIGHSLWSNSNIHLNPVKNKNKTVASTNRTKSKLVQPNQILHDTALESPQHKSSSPKHPIIEPKQPPQTSTLEQINVSVIRNNEVFQNSGTSSKSRKQRTRSNSKHYQSVNESIRDNEAPENSGTSSRLQNKSSTQNSTLKPLGVRKRSDSCSTSNQKKQPLEDEIQNSVPTKSTRGRKRKNQAPKDETENNNNAKKAKIDGRRQLRVRKPPIHCPIIDLATSIKSYAFDPALLKKFKKNSKAAEIDTSSFTASQTQRLTNQMPTVQESSRVESPVESEIQLPQDRNCEDSDFGFASISVEKKVPRKTGLGGKTSSRRTKTIEEVPEPCSSSSSEPPTTDSDQSPAQTSSYINESESRSATNSQNPEEADYLDQTVDGKVFKTRFVCSDPSLLNYTSVGNLFLNKITKVPNNQYTVGYLRIGQGESKKVAKSTKFSFVYVVITGAAEVTIESEIYIVKQGGYFSAPVGTTYSIKNTSLDSYLKIHFTRIRAMADN</sequence>
<feature type="compositionally biased region" description="Basic and acidic residues" evidence="1">
    <location>
        <begin position="154"/>
        <end position="175"/>
    </location>
</feature>
<feature type="compositionally biased region" description="Low complexity" evidence="1">
    <location>
        <begin position="720"/>
        <end position="733"/>
    </location>
</feature>
<feature type="compositionally biased region" description="Polar residues" evidence="1">
    <location>
        <begin position="574"/>
        <end position="594"/>
    </location>
</feature>
<feature type="region of interest" description="Disordered" evidence="1">
    <location>
        <begin position="136"/>
        <end position="220"/>
    </location>
</feature>
<dbReference type="Pfam" id="PF11699">
    <property type="entry name" value="CENP-C_C"/>
    <property type="match status" value="1"/>
</dbReference>
<accession>A0A9P0DZB7</accession>
<feature type="compositionally biased region" description="Basic residues" evidence="1">
    <location>
        <begin position="90"/>
        <end position="103"/>
    </location>
</feature>
<protein>
    <recommendedName>
        <fullName evidence="2">Mif2/CENP-C cupin domain-containing protein</fullName>
    </recommendedName>
</protein>